<sequence length="208" mass="23898">MHSFSTDQGDRHQRYILIGVVSTLVYFGGIRLLGPILGLTIGVISTALYIAFTRFLWKWDWLHQHGVIKIPNLNGNWEGYIYTSEDEENIGNEAIVTDGDQRENKVKIETNITIKQTWDRIRISLGGAESSSYSRSATILVKEKAWPTLSYNYFNEGGNSGDDIHPHYGSAMLEYKEEEDKLEGRYFNRPDHRGTHGIIELWRTERSD</sequence>
<dbReference type="EMBL" id="CP058909">
    <property type="protein sequence ID" value="QLH83069.1"/>
    <property type="molecule type" value="Genomic_DNA"/>
</dbReference>
<proteinExistence type="predicted"/>
<protein>
    <recommendedName>
        <fullName evidence="2">CD-NTase-associated protein 15 domain-containing protein</fullName>
    </recommendedName>
</protein>
<accession>A0A7D5TCN0</accession>
<dbReference type="KEGG" id="hpel:HZS54_16195"/>
<dbReference type="AlphaFoldDB" id="A0A7D5TCN0"/>
<dbReference type="Proteomes" id="UP000509346">
    <property type="component" value="Chromosome"/>
</dbReference>
<evidence type="ECO:0000313" key="3">
    <source>
        <dbReference type="EMBL" id="QLH83069.1"/>
    </source>
</evidence>
<reference evidence="3 4" key="1">
    <citation type="submission" date="2020-07" db="EMBL/GenBank/DDBJ databases">
        <title>Halosimplex litoreum sp. nov. and Halosimplex rubrum sp. nov., isolated from different salt environments.</title>
        <authorList>
            <person name="Cui H."/>
        </authorList>
    </citation>
    <scope>NUCLEOTIDE SEQUENCE [LARGE SCALE GENOMIC DNA]</scope>
    <source>
        <strain evidence="3 4">R2</strain>
    </source>
</reference>
<dbReference type="InterPro" id="IPR041208">
    <property type="entry name" value="Cap15"/>
</dbReference>
<name>A0A7D5TCN0_9EURY</name>
<evidence type="ECO:0000313" key="4">
    <source>
        <dbReference type="Proteomes" id="UP000509346"/>
    </source>
</evidence>
<dbReference type="OrthoDB" id="142730at2157"/>
<evidence type="ECO:0000259" key="2">
    <source>
        <dbReference type="Pfam" id="PF18153"/>
    </source>
</evidence>
<gene>
    <name evidence="3" type="ORF">HZS54_16195</name>
</gene>
<keyword evidence="1" id="KW-0472">Membrane</keyword>
<keyword evidence="4" id="KW-1185">Reference proteome</keyword>
<feature type="transmembrane region" description="Helical" evidence="1">
    <location>
        <begin position="36"/>
        <end position="57"/>
    </location>
</feature>
<keyword evidence="1" id="KW-1133">Transmembrane helix</keyword>
<dbReference type="Pfam" id="PF18153">
    <property type="entry name" value="Cap15_CD_rec"/>
    <property type="match status" value="1"/>
</dbReference>
<keyword evidence="1" id="KW-0812">Transmembrane</keyword>
<dbReference type="RefSeq" id="WP_179918126.1">
    <property type="nucleotide sequence ID" value="NZ_CP058909.1"/>
</dbReference>
<feature type="domain" description="CD-NTase-associated protein 15" evidence="2">
    <location>
        <begin position="69"/>
        <end position="202"/>
    </location>
</feature>
<organism evidence="3 4">
    <name type="scientific">Halosimplex pelagicum</name>
    <dbReference type="NCBI Taxonomy" id="869886"/>
    <lineage>
        <taxon>Archaea</taxon>
        <taxon>Methanobacteriati</taxon>
        <taxon>Methanobacteriota</taxon>
        <taxon>Stenosarchaea group</taxon>
        <taxon>Halobacteria</taxon>
        <taxon>Halobacteriales</taxon>
        <taxon>Haloarculaceae</taxon>
        <taxon>Halosimplex</taxon>
    </lineage>
</organism>
<evidence type="ECO:0000256" key="1">
    <source>
        <dbReference type="SAM" id="Phobius"/>
    </source>
</evidence>
<dbReference type="GeneID" id="56084162"/>
<feature type="transmembrane region" description="Helical" evidence="1">
    <location>
        <begin position="12"/>
        <end position="30"/>
    </location>
</feature>